<dbReference type="Proteomes" id="UP001144397">
    <property type="component" value="Unassembled WGS sequence"/>
</dbReference>
<evidence type="ECO:0000313" key="5">
    <source>
        <dbReference type="Proteomes" id="UP001245370"/>
    </source>
</evidence>
<reference evidence="2" key="1">
    <citation type="submission" date="2022-12" db="EMBL/GenBank/DDBJ databases">
        <title>Reference genome sequencing for broad-spectrum identification of bacterial and archaeal isolates by mass spectrometry.</title>
        <authorList>
            <person name="Sekiguchi Y."/>
            <person name="Tourlousse D.M."/>
        </authorList>
    </citation>
    <scope>NUCLEOTIDE SEQUENCE</scope>
    <source>
        <strain evidence="2">301</strain>
    </source>
</reference>
<dbReference type="EMBL" id="JAVDPY010000005">
    <property type="protein sequence ID" value="MDR6334542.1"/>
    <property type="molecule type" value="Genomic_DNA"/>
</dbReference>
<evidence type="ECO:0000313" key="2">
    <source>
        <dbReference type="EMBL" id="GLI23441.1"/>
    </source>
</evidence>
<evidence type="ECO:0000313" key="4">
    <source>
        <dbReference type="Proteomes" id="UP001144397"/>
    </source>
</evidence>
<accession>A0A9W6CJ74</accession>
<keyword evidence="5" id="KW-1185">Reference proteome</keyword>
<protein>
    <submittedName>
        <fullName evidence="2">Uncharacterized protein</fullName>
    </submittedName>
</protein>
<name>A0A9W6CJ74_XANFL</name>
<dbReference type="AlphaFoldDB" id="A0A9W6CJ74"/>
<evidence type="ECO:0000313" key="3">
    <source>
        <dbReference type="EMBL" id="MDR6334542.1"/>
    </source>
</evidence>
<dbReference type="GeneID" id="95763899"/>
<keyword evidence="1" id="KW-0812">Transmembrane</keyword>
<sequence length="59" mass="6380">MKPPSEYEKARDALIVAALIVVGIFLVFVILLAQARGERIADAGWGPLYSPECAEVHQG</sequence>
<gene>
    <name evidence="3" type="ORF">GGQ86_003024</name>
    <name evidence="2" type="ORF">XFLAVUS301_31150</name>
</gene>
<dbReference type="RefSeq" id="WP_281808281.1">
    <property type="nucleotide sequence ID" value="NZ_BSDO01000004.1"/>
</dbReference>
<proteinExistence type="predicted"/>
<reference evidence="3 5" key="2">
    <citation type="submission" date="2023-07" db="EMBL/GenBank/DDBJ databases">
        <title>Genomic Encyclopedia of Type Strains, Phase IV (KMG-IV): sequencing the most valuable type-strain genomes for metagenomic binning, comparative biology and taxonomic classification.</title>
        <authorList>
            <person name="Goeker M."/>
        </authorList>
    </citation>
    <scope>NUCLEOTIDE SEQUENCE [LARGE SCALE GENOMIC DNA]</scope>
    <source>
        <strain evidence="3 5">DSM 338</strain>
    </source>
</reference>
<keyword evidence="1" id="KW-0472">Membrane</keyword>
<dbReference type="Proteomes" id="UP001245370">
    <property type="component" value="Unassembled WGS sequence"/>
</dbReference>
<comment type="caution">
    <text evidence="2">The sequence shown here is derived from an EMBL/GenBank/DDBJ whole genome shotgun (WGS) entry which is preliminary data.</text>
</comment>
<evidence type="ECO:0000256" key="1">
    <source>
        <dbReference type="SAM" id="Phobius"/>
    </source>
</evidence>
<keyword evidence="1" id="KW-1133">Transmembrane helix</keyword>
<dbReference type="EMBL" id="BSDO01000004">
    <property type="protein sequence ID" value="GLI23441.1"/>
    <property type="molecule type" value="Genomic_DNA"/>
</dbReference>
<organism evidence="2 4">
    <name type="scientific">Xanthobacter flavus</name>
    <dbReference type="NCBI Taxonomy" id="281"/>
    <lineage>
        <taxon>Bacteria</taxon>
        <taxon>Pseudomonadati</taxon>
        <taxon>Pseudomonadota</taxon>
        <taxon>Alphaproteobacteria</taxon>
        <taxon>Hyphomicrobiales</taxon>
        <taxon>Xanthobacteraceae</taxon>
        <taxon>Xanthobacter</taxon>
    </lineage>
</organism>
<feature type="transmembrane region" description="Helical" evidence="1">
    <location>
        <begin position="13"/>
        <end position="33"/>
    </location>
</feature>